<evidence type="ECO:0000313" key="6">
    <source>
        <dbReference type="EMBL" id="KST66929.1"/>
    </source>
</evidence>
<keyword evidence="5" id="KW-1003">Cell membrane</keyword>
<keyword evidence="8" id="KW-1185">Reference proteome</keyword>
<evidence type="ECO:0000313" key="7">
    <source>
        <dbReference type="EMBL" id="KST67181.1"/>
    </source>
</evidence>
<evidence type="ECO:0000256" key="3">
    <source>
        <dbReference type="ARBA" id="ARBA00022989"/>
    </source>
</evidence>
<evidence type="ECO:0000313" key="8">
    <source>
        <dbReference type="Proteomes" id="UP000053372"/>
    </source>
</evidence>
<accession>A0A0V7ZRA0</accession>
<dbReference type="Proteomes" id="UP000053372">
    <property type="component" value="Unassembled WGS sequence"/>
</dbReference>
<feature type="transmembrane region" description="Helical" evidence="5">
    <location>
        <begin position="69"/>
        <end position="88"/>
    </location>
</feature>
<comment type="caution">
    <text evidence="6">The sequence shown here is derived from an EMBL/GenBank/DDBJ whole genome shotgun (WGS) entry which is preliminary data.</text>
</comment>
<protein>
    <recommendedName>
        <fullName evidence="5">Probable membrane transporter protein</fullName>
    </recommendedName>
</protein>
<gene>
    <name evidence="6" type="ORF">BC008_27450</name>
    <name evidence="7" type="ORF">BC008_28725</name>
</gene>
<evidence type="ECO:0000256" key="5">
    <source>
        <dbReference type="RuleBase" id="RU363041"/>
    </source>
</evidence>
<keyword evidence="2 5" id="KW-0812">Transmembrane</keyword>
<dbReference type="InterPro" id="IPR002781">
    <property type="entry name" value="TM_pro_TauE-like"/>
</dbReference>
<dbReference type="Pfam" id="PF01925">
    <property type="entry name" value="TauE"/>
    <property type="match status" value="1"/>
</dbReference>
<dbReference type="AlphaFoldDB" id="A0A0V7ZRA0"/>
<dbReference type="RefSeq" id="WP_027845391.1">
    <property type="nucleotide sequence ID" value="NZ_LMTZ01000090.1"/>
</dbReference>
<feature type="transmembrane region" description="Helical" evidence="5">
    <location>
        <begin position="224"/>
        <end position="245"/>
    </location>
</feature>
<feature type="transmembrane region" description="Helical" evidence="5">
    <location>
        <begin position="163"/>
        <end position="184"/>
    </location>
</feature>
<comment type="similarity">
    <text evidence="5">Belongs to the 4-toluene sulfonate uptake permease (TSUP) (TC 2.A.102) family.</text>
</comment>
<sequence>MFTTAIVVLVFSAIQSLFGMGLLVFGTPTMLLLGNDFSFTLATLLPPSITISSLQLFKDRDNIDRKMAMNFIIFCLPFVVLSLSYYLYAQVKLKLEFGIAIFLILSLLLRTVPSFEKKMQEVVLKFQKPFLVIMGVVHGFTNMGGALLSVFSSSQYTSKEKVLNCVAFCYLFFATIQIIVLAIFQPEVFSIDILLLSLAAATIYLTLGKFLFTNTSQNFYKNLFSGFMLIYAILLVIKGLGLMPYK</sequence>
<feature type="transmembrane region" description="Helical" evidence="5">
    <location>
        <begin position="95"/>
        <end position="112"/>
    </location>
</feature>
<name>A0A0V7ZRA0_9CYAN</name>
<feature type="transmembrane region" description="Helical" evidence="5">
    <location>
        <begin position="132"/>
        <end position="151"/>
    </location>
</feature>
<dbReference type="OrthoDB" id="5566440at2"/>
<evidence type="ECO:0000256" key="2">
    <source>
        <dbReference type="ARBA" id="ARBA00022692"/>
    </source>
</evidence>
<keyword evidence="3 5" id="KW-1133">Transmembrane helix</keyword>
<feature type="transmembrane region" description="Helical" evidence="5">
    <location>
        <begin position="190"/>
        <end position="212"/>
    </location>
</feature>
<dbReference type="EMBL" id="LMTZ01000092">
    <property type="protein sequence ID" value="KST66929.1"/>
    <property type="molecule type" value="Genomic_DNA"/>
</dbReference>
<evidence type="ECO:0000256" key="1">
    <source>
        <dbReference type="ARBA" id="ARBA00004141"/>
    </source>
</evidence>
<organism evidence="6 8">
    <name type="scientific">Mastigocoleus testarum BC008</name>
    <dbReference type="NCBI Taxonomy" id="371196"/>
    <lineage>
        <taxon>Bacteria</taxon>
        <taxon>Bacillati</taxon>
        <taxon>Cyanobacteriota</taxon>
        <taxon>Cyanophyceae</taxon>
        <taxon>Nostocales</taxon>
        <taxon>Hapalosiphonaceae</taxon>
        <taxon>Mastigocoleus</taxon>
    </lineage>
</organism>
<reference evidence="6 8" key="1">
    <citation type="journal article" date="2015" name="Genome Announc.">
        <title>Draft Genome of the Euendolithic (true boring) Cyanobacterium Mastigocoleus testarum strain BC008.</title>
        <authorList>
            <person name="Guida B.S."/>
            <person name="Garcia-Pichel F."/>
        </authorList>
    </citation>
    <scope>NUCLEOTIDE SEQUENCE [LARGE SCALE GENOMIC DNA]</scope>
    <source>
        <strain evidence="6 8">BC008</strain>
    </source>
</reference>
<dbReference type="GO" id="GO:0005886">
    <property type="term" value="C:plasma membrane"/>
    <property type="evidence" value="ECO:0007669"/>
    <property type="project" value="UniProtKB-SubCell"/>
</dbReference>
<feature type="transmembrane region" description="Helical" evidence="5">
    <location>
        <begin position="6"/>
        <end position="25"/>
    </location>
</feature>
<dbReference type="EMBL" id="LMTZ01000090">
    <property type="protein sequence ID" value="KST67181.1"/>
    <property type="molecule type" value="Genomic_DNA"/>
</dbReference>
<proteinExistence type="inferred from homology"/>
<comment type="subcellular location">
    <subcellularLocation>
        <location evidence="5">Cell membrane</location>
        <topology evidence="5">Multi-pass membrane protein</topology>
    </subcellularLocation>
    <subcellularLocation>
        <location evidence="1">Membrane</location>
        <topology evidence="1">Multi-pass membrane protein</topology>
    </subcellularLocation>
</comment>
<evidence type="ECO:0000256" key="4">
    <source>
        <dbReference type="ARBA" id="ARBA00023136"/>
    </source>
</evidence>
<keyword evidence="4 5" id="KW-0472">Membrane</keyword>